<dbReference type="InterPro" id="IPR050329">
    <property type="entry name" value="GLI_C2H2-zinc-finger"/>
</dbReference>
<dbReference type="Pfam" id="PF13894">
    <property type="entry name" value="zf-C2H2_4"/>
    <property type="match status" value="1"/>
</dbReference>
<dbReference type="InterPro" id="IPR013087">
    <property type="entry name" value="Znf_C2H2_type"/>
</dbReference>
<keyword evidence="2" id="KW-0677">Repeat</keyword>
<evidence type="ECO:0000256" key="3">
    <source>
        <dbReference type="ARBA" id="ARBA00022771"/>
    </source>
</evidence>
<sequence length="333" mass="38740">MVHLRRHTGERPFSCDHCDVSFYQKHHLQDHVNKVHLHPKSFPCSGCGLECVGYGAWKNHLVECKERGKRKPEVMPCRVCGVEFETKEDLLSHASVHASEERRFHCPQCPRRFLSSALLARHASTHFNEYACSLCGKTFTNRRRMNQHVARHEGSLSCQCPDCPAKFYSQYELRQHRRQHTDERPFPCPQCQKRFRRKATMEVHLTLHTGAKPFSCSKCDQKFNRNSKLQIHYSMAHKSGDMFECCHCARSFPCKSYLIPHMRIHTGEKPYACAICDYASMRKYELTLHLRRTHRNDARNPHARAFVQIDDVVVEDTRDCDDGVQAGNERDNG</sequence>
<dbReference type="FunFam" id="3.30.160.60:FF:001732">
    <property type="entry name" value="Zgc:162936"/>
    <property type="match status" value="1"/>
</dbReference>
<feature type="domain" description="C2H2-type" evidence="6">
    <location>
        <begin position="158"/>
        <end position="185"/>
    </location>
</feature>
<dbReference type="InterPro" id="IPR036236">
    <property type="entry name" value="Znf_C2H2_sf"/>
</dbReference>
<dbReference type="PANTHER" id="PTHR19818">
    <property type="entry name" value="ZINC FINGER PROTEIN ZIC AND GLI"/>
    <property type="match status" value="1"/>
</dbReference>
<evidence type="ECO:0000256" key="5">
    <source>
        <dbReference type="PROSITE-ProRule" id="PRU00042"/>
    </source>
</evidence>
<dbReference type="Pfam" id="PF00096">
    <property type="entry name" value="zf-C2H2"/>
    <property type="match status" value="4"/>
</dbReference>
<dbReference type="SMART" id="SM00355">
    <property type="entry name" value="ZnF_C2H2"/>
    <property type="match status" value="9"/>
</dbReference>
<dbReference type="PROSITE" id="PS50157">
    <property type="entry name" value="ZINC_FINGER_C2H2_2"/>
    <property type="match status" value="9"/>
</dbReference>
<feature type="domain" description="C2H2-type" evidence="6">
    <location>
        <begin position="13"/>
        <end position="41"/>
    </location>
</feature>
<name>A0A8D8YWZ7_9HEMI</name>
<keyword evidence="1" id="KW-0479">Metal-binding</keyword>
<feature type="domain" description="C2H2-type" evidence="6">
    <location>
        <begin position="214"/>
        <end position="242"/>
    </location>
</feature>
<dbReference type="FunFam" id="3.30.160.60:FF:000446">
    <property type="entry name" value="Zinc finger protein"/>
    <property type="match status" value="1"/>
</dbReference>
<dbReference type="GO" id="GO:0005694">
    <property type="term" value="C:chromosome"/>
    <property type="evidence" value="ECO:0007669"/>
    <property type="project" value="UniProtKB-ARBA"/>
</dbReference>
<dbReference type="GO" id="GO:0008270">
    <property type="term" value="F:zinc ion binding"/>
    <property type="evidence" value="ECO:0007669"/>
    <property type="project" value="UniProtKB-KW"/>
</dbReference>
<dbReference type="Gene3D" id="3.30.160.60">
    <property type="entry name" value="Classic Zinc Finger"/>
    <property type="match status" value="8"/>
</dbReference>
<feature type="domain" description="C2H2-type" evidence="6">
    <location>
        <begin position="271"/>
        <end position="299"/>
    </location>
</feature>
<feature type="domain" description="C2H2-type" evidence="6">
    <location>
        <begin position="75"/>
        <end position="102"/>
    </location>
</feature>
<feature type="domain" description="C2H2-type" evidence="6">
    <location>
        <begin position="186"/>
        <end position="213"/>
    </location>
</feature>
<feature type="domain" description="C2H2-type" evidence="6">
    <location>
        <begin position="243"/>
        <end position="270"/>
    </location>
</feature>
<dbReference type="AlphaFoldDB" id="A0A8D8YWZ7"/>
<protein>
    <submittedName>
        <fullName evidence="7">Zinc finger protein 26</fullName>
    </submittedName>
</protein>
<evidence type="ECO:0000256" key="1">
    <source>
        <dbReference type="ARBA" id="ARBA00022723"/>
    </source>
</evidence>
<keyword evidence="4" id="KW-0862">Zinc</keyword>
<reference evidence="7" key="1">
    <citation type="submission" date="2021-05" db="EMBL/GenBank/DDBJ databases">
        <authorList>
            <person name="Alioto T."/>
            <person name="Alioto T."/>
            <person name="Gomez Garrido J."/>
        </authorList>
    </citation>
    <scope>NUCLEOTIDE SEQUENCE</scope>
</reference>
<dbReference type="PROSITE" id="PS00028">
    <property type="entry name" value="ZINC_FINGER_C2H2_1"/>
    <property type="match status" value="8"/>
</dbReference>
<dbReference type="FunFam" id="3.30.160.60:FF:000100">
    <property type="entry name" value="Zinc finger 45-like"/>
    <property type="match status" value="2"/>
</dbReference>
<proteinExistence type="predicted"/>
<evidence type="ECO:0000256" key="2">
    <source>
        <dbReference type="ARBA" id="ARBA00022737"/>
    </source>
</evidence>
<accession>A0A8D8YWZ7</accession>
<organism evidence="7">
    <name type="scientific">Cacopsylla melanoneura</name>
    <dbReference type="NCBI Taxonomy" id="428564"/>
    <lineage>
        <taxon>Eukaryota</taxon>
        <taxon>Metazoa</taxon>
        <taxon>Ecdysozoa</taxon>
        <taxon>Arthropoda</taxon>
        <taxon>Hexapoda</taxon>
        <taxon>Insecta</taxon>
        <taxon>Pterygota</taxon>
        <taxon>Neoptera</taxon>
        <taxon>Paraneoptera</taxon>
        <taxon>Hemiptera</taxon>
        <taxon>Sternorrhyncha</taxon>
        <taxon>Psylloidea</taxon>
        <taxon>Psyllidae</taxon>
        <taxon>Psyllinae</taxon>
        <taxon>Cacopsylla</taxon>
    </lineage>
</organism>
<evidence type="ECO:0000256" key="4">
    <source>
        <dbReference type="ARBA" id="ARBA00022833"/>
    </source>
</evidence>
<dbReference type="SUPFAM" id="SSF57667">
    <property type="entry name" value="beta-beta-alpha zinc fingers"/>
    <property type="match status" value="5"/>
</dbReference>
<evidence type="ECO:0000313" key="7">
    <source>
        <dbReference type="EMBL" id="CAG6736760.1"/>
    </source>
</evidence>
<feature type="domain" description="C2H2-type" evidence="6">
    <location>
        <begin position="104"/>
        <end position="131"/>
    </location>
</feature>
<dbReference type="GO" id="GO:0000978">
    <property type="term" value="F:RNA polymerase II cis-regulatory region sequence-specific DNA binding"/>
    <property type="evidence" value="ECO:0007669"/>
    <property type="project" value="TreeGrafter"/>
</dbReference>
<dbReference type="GO" id="GO:0005634">
    <property type="term" value="C:nucleus"/>
    <property type="evidence" value="ECO:0007669"/>
    <property type="project" value="UniProtKB-ARBA"/>
</dbReference>
<keyword evidence="3 5" id="KW-0863">Zinc-finger</keyword>
<dbReference type="PANTHER" id="PTHR19818:SF139">
    <property type="entry name" value="PAIR-RULE PROTEIN ODD-PAIRED"/>
    <property type="match status" value="1"/>
</dbReference>
<feature type="domain" description="C2H2-type" evidence="6">
    <location>
        <begin position="130"/>
        <end position="157"/>
    </location>
</feature>
<evidence type="ECO:0000259" key="6">
    <source>
        <dbReference type="PROSITE" id="PS50157"/>
    </source>
</evidence>
<dbReference type="EMBL" id="HBUF01400561">
    <property type="protein sequence ID" value="CAG6736760.1"/>
    <property type="molecule type" value="Transcribed_RNA"/>
</dbReference>
<dbReference type="GO" id="GO:0000981">
    <property type="term" value="F:DNA-binding transcription factor activity, RNA polymerase II-specific"/>
    <property type="evidence" value="ECO:0007669"/>
    <property type="project" value="TreeGrafter"/>
</dbReference>
<dbReference type="GO" id="GO:0045944">
    <property type="term" value="P:positive regulation of transcription by RNA polymerase II"/>
    <property type="evidence" value="ECO:0007669"/>
    <property type="project" value="UniProtKB-ARBA"/>
</dbReference>